<evidence type="ECO:0000313" key="4">
    <source>
        <dbReference type="Proteomes" id="UP000729402"/>
    </source>
</evidence>
<keyword evidence="2" id="KW-0732">Signal</keyword>
<sequence>MGGLEVVVVYALDLVAPVEAVTDDHSGLDLDPLLPHQVLPVLDHRHQVLDSPYEFLGSKSSGAGARLHAREMWSSDSEQELASGSLAAATTTITSTSSYSSPPLPQQRRQRWRRQRERRREQRRRSGKRLRWLWRGG</sequence>
<dbReference type="Proteomes" id="UP000729402">
    <property type="component" value="Unassembled WGS sequence"/>
</dbReference>
<reference evidence="3" key="2">
    <citation type="submission" date="2021-02" db="EMBL/GenBank/DDBJ databases">
        <authorList>
            <person name="Kimball J.A."/>
            <person name="Haas M.W."/>
            <person name="Macchietto M."/>
            <person name="Kono T."/>
            <person name="Duquette J."/>
            <person name="Shao M."/>
        </authorList>
    </citation>
    <scope>NUCLEOTIDE SEQUENCE</scope>
    <source>
        <tissue evidence="3">Fresh leaf tissue</tissue>
    </source>
</reference>
<evidence type="ECO:0000256" key="2">
    <source>
        <dbReference type="SAM" id="SignalP"/>
    </source>
</evidence>
<evidence type="ECO:0000313" key="3">
    <source>
        <dbReference type="EMBL" id="KAG8077082.1"/>
    </source>
</evidence>
<dbReference type="AlphaFoldDB" id="A0A8J5SYL3"/>
<feature type="chain" id="PRO_5035286007" evidence="2">
    <location>
        <begin position="21"/>
        <end position="137"/>
    </location>
</feature>
<evidence type="ECO:0000256" key="1">
    <source>
        <dbReference type="SAM" id="MobiDB-lite"/>
    </source>
</evidence>
<name>A0A8J5SYL3_ZIZPA</name>
<feature type="signal peptide" evidence="2">
    <location>
        <begin position="1"/>
        <end position="20"/>
    </location>
</feature>
<feature type="compositionally biased region" description="Low complexity" evidence="1">
    <location>
        <begin position="82"/>
        <end position="101"/>
    </location>
</feature>
<comment type="caution">
    <text evidence="3">The sequence shown here is derived from an EMBL/GenBank/DDBJ whole genome shotgun (WGS) entry which is preliminary data.</text>
</comment>
<feature type="compositionally biased region" description="Basic residues" evidence="1">
    <location>
        <begin position="108"/>
        <end position="127"/>
    </location>
</feature>
<organism evidence="3 4">
    <name type="scientific">Zizania palustris</name>
    <name type="common">Northern wild rice</name>
    <dbReference type="NCBI Taxonomy" id="103762"/>
    <lineage>
        <taxon>Eukaryota</taxon>
        <taxon>Viridiplantae</taxon>
        <taxon>Streptophyta</taxon>
        <taxon>Embryophyta</taxon>
        <taxon>Tracheophyta</taxon>
        <taxon>Spermatophyta</taxon>
        <taxon>Magnoliopsida</taxon>
        <taxon>Liliopsida</taxon>
        <taxon>Poales</taxon>
        <taxon>Poaceae</taxon>
        <taxon>BOP clade</taxon>
        <taxon>Oryzoideae</taxon>
        <taxon>Oryzeae</taxon>
        <taxon>Zizaniinae</taxon>
        <taxon>Zizania</taxon>
    </lineage>
</organism>
<gene>
    <name evidence="3" type="ORF">GUJ93_ZPchr0006g46320</name>
</gene>
<proteinExistence type="predicted"/>
<protein>
    <submittedName>
        <fullName evidence="3">Uncharacterized protein</fullName>
    </submittedName>
</protein>
<feature type="region of interest" description="Disordered" evidence="1">
    <location>
        <begin position="66"/>
        <end position="127"/>
    </location>
</feature>
<dbReference type="EMBL" id="JAAALK010000283">
    <property type="protein sequence ID" value="KAG8077082.1"/>
    <property type="molecule type" value="Genomic_DNA"/>
</dbReference>
<reference evidence="3" key="1">
    <citation type="journal article" date="2021" name="bioRxiv">
        <title>Whole Genome Assembly and Annotation of Northern Wild Rice, Zizania palustris L., Supports a Whole Genome Duplication in the Zizania Genus.</title>
        <authorList>
            <person name="Haas M."/>
            <person name="Kono T."/>
            <person name="Macchietto M."/>
            <person name="Millas R."/>
            <person name="McGilp L."/>
            <person name="Shao M."/>
            <person name="Duquette J."/>
            <person name="Hirsch C.N."/>
            <person name="Kimball J."/>
        </authorList>
    </citation>
    <scope>NUCLEOTIDE SEQUENCE</scope>
    <source>
        <tissue evidence="3">Fresh leaf tissue</tissue>
    </source>
</reference>
<accession>A0A8J5SYL3</accession>
<keyword evidence="4" id="KW-1185">Reference proteome</keyword>